<reference evidence="1 2" key="1">
    <citation type="journal article" date="2020" name="ISME J.">
        <title>Uncovering the hidden diversity of litter-decomposition mechanisms in mushroom-forming fungi.</title>
        <authorList>
            <person name="Floudas D."/>
            <person name="Bentzer J."/>
            <person name="Ahren D."/>
            <person name="Johansson T."/>
            <person name="Persson P."/>
            <person name="Tunlid A."/>
        </authorList>
    </citation>
    <scope>NUCLEOTIDE SEQUENCE [LARGE SCALE GENOMIC DNA]</scope>
    <source>
        <strain evidence="1 2">CBS 291.85</strain>
    </source>
</reference>
<gene>
    <name evidence="1" type="ORF">D9758_017623</name>
</gene>
<keyword evidence="2" id="KW-1185">Reference proteome</keyword>
<comment type="caution">
    <text evidence="1">The sequence shown here is derived from an EMBL/GenBank/DDBJ whole genome shotgun (WGS) entry which is preliminary data.</text>
</comment>
<evidence type="ECO:0000313" key="2">
    <source>
        <dbReference type="Proteomes" id="UP000559256"/>
    </source>
</evidence>
<evidence type="ECO:0000313" key="1">
    <source>
        <dbReference type="EMBL" id="KAF5341281.1"/>
    </source>
</evidence>
<dbReference type="EMBL" id="JAACJM010000169">
    <property type="protein sequence ID" value="KAF5341281.1"/>
    <property type="molecule type" value="Genomic_DNA"/>
</dbReference>
<dbReference type="Proteomes" id="UP000559256">
    <property type="component" value="Unassembled WGS sequence"/>
</dbReference>
<name>A0A8H5CHP4_9AGAR</name>
<sequence>MTLSEVLTYALRHLTESTEFRLSPKVAALSAIRASSLLPAGHSEGSLRMHEGDHRLAPRRASLLLQSSFLLLGTRMRFGVFPFRLPVKHRNSLDDSFDDLPALEPLQNEEHLHAVQVTDRDTQGRAVFMD</sequence>
<accession>A0A8H5CHP4</accession>
<organism evidence="1 2">
    <name type="scientific">Tetrapyrgos nigripes</name>
    <dbReference type="NCBI Taxonomy" id="182062"/>
    <lineage>
        <taxon>Eukaryota</taxon>
        <taxon>Fungi</taxon>
        <taxon>Dikarya</taxon>
        <taxon>Basidiomycota</taxon>
        <taxon>Agaricomycotina</taxon>
        <taxon>Agaricomycetes</taxon>
        <taxon>Agaricomycetidae</taxon>
        <taxon>Agaricales</taxon>
        <taxon>Marasmiineae</taxon>
        <taxon>Marasmiaceae</taxon>
        <taxon>Tetrapyrgos</taxon>
    </lineage>
</organism>
<proteinExistence type="predicted"/>
<protein>
    <submittedName>
        <fullName evidence="1">Uncharacterized protein</fullName>
    </submittedName>
</protein>
<dbReference type="AlphaFoldDB" id="A0A8H5CHP4"/>